<feature type="compositionally biased region" description="Basic and acidic residues" evidence="1">
    <location>
        <begin position="1"/>
        <end position="14"/>
    </location>
</feature>
<proteinExistence type="predicted"/>
<keyword evidence="3" id="KW-1185">Reference proteome</keyword>
<evidence type="ECO:0000256" key="1">
    <source>
        <dbReference type="SAM" id="MobiDB-lite"/>
    </source>
</evidence>
<sequence>MSYKRRDREKKDYDDFANAEVQREYAVPEELPDGPYGSPIRKHSKVENKEIVEGQRHYTGFNYENKHLHEDLPRQFPHSHPTHDEED</sequence>
<organism evidence="2 3">
    <name type="scientific">Salinibacillus aidingensis</name>
    <dbReference type="NCBI Taxonomy" id="237684"/>
    <lineage>
        <taxon>Bacteria</taxon>
        <taxon>Bacillati</taxon>
        <taxon>Bacillota</taxon>
        <taxon>Bacilli</taxon>
        <taxon>Bacillales</taxon>
        <taxon>Bacillaceae</taxon>
        <taxon>Salinibacillus</taxon>
    </lineage>
</organism>
<dbReference type="Proteomes" id="UP001500880">
    <property type="component" value="Unassembled WGS sequence"/>
</dbReference>
<dbReference type="EMBL" id="BAAADO010000006">
    <property type="protein sequence ID" value="GAA0500055.1"/>
    <property type="molecule type" value="Genomic_DNA"/>
</dbReference>
<dbReference type="RefSeq" id="WP_343842603.1">
    <property type="nucleotide sequence ID" value="NZ_BAAADO010000006.1"/>
</dbReference>
<feature type="region of interest" description="Disordered" evidence="1">
    <location>
        <begin position="1"/>
        <end position="45"/>
    </location>
</feature>
<accession>A0ABN1BKP4</accession>
<gene>
    <name evidence="2" type="ORF">GCM10008986_29140</name>
</gene>
<evidence type="ECO:0000313" key="2">
    <source>
        <dbReference type="EMBL" id="GAA0500055.1"/>
    </source>
</evidence>
<evidence type="ECO:0008006" key="4">
    <source>
        <dbReference type="Google" id="ProtNLM"/>
    </source>
</evidence>
<name>A0ABN1BKP4_9BACI</name>
<comment type="caution">
    <text evidence="2">The sequence shown here is derived from an EMBL/GenBank/DDBJ whole genome shotgun (WGS) entry which is preliminary data.</text>
</comment>
<evidence type="ECO:0000313" key="3">
    <source>
        <dbReference type="Proteomes" id="UP001500880"/>
    </source>
</evidence>
<protein>
    <recommendedName>
        <fullName evidence="4">Cytosolic protein</fullName>
    </recommendedName>
</protein>
<feature type="region of interest" description="Disordered" evidence="1">
    <location>
        <begin position="66"/>
        <end position="87"/>
    </location>
</feature>
<reference evidence="2 3" key="1">
    <citation type="journal article" date="2019" name="Int. J. Syst. Evol. Microbiol.">
        <title>The Global Catalogue of Microorganisms (GCM) 10K type strain sequencing project: providing services to taxonomists for standard genome sequencing and annotation.</title>
        <authorList>
            <consortium name="The Broad Institute Genomics Platform"/>
            <consortium name="The Broad Institute Genome Sequencing Center for Infectious Disease"/>
            <person name="Wu L."/>
            <person name="Ma J."/>
        </authorList>
    </citation>
    <scope>NUCLEOTIDE SEQUENCE [LARGE SCALE GENOMIC DNA]</scope>
    <source>
        <strain evidence="2 3">JCM 12389</strain>
    </source>
</reference>